<comment type="caution">
    <text evidence="4">The sequence shown here is derived from an EMBL/GenBank/DDBJ whole genome shotgun (WGS) entry which is preliminary data.</text>
</comment>
<keyword evidence="5" id="KW-1185">Reference proteome</keyword>
<dbReference type="GO" id="GO:0006357">
    <property type="term" value="P:regulation of transcription by RNA polymerase II"/>
    <property type="evidence" value="ECO:0007669"/>
    <property type="project" value="InterPro"/>
</dbReference>
<proteinExistence type="inferred from homology"/>
<evidence type="ECO:0000313" key="4">
    <source>
        <dbReference type="EMBL" id="KAF0732050.1"/>
    </source>
</evidence>
<dbReference type="InterPro" id="IPR006671">
    <property type="entry name" value="Cyclin_N"/>
</dbReference>
<feature type="region of interest" description="Disordered" evidence="2">
    <location>
        <begin position="276"/>
        <end position="296"/>
    </location>
</feature>
<evidence type="ECO:0000256" key="2">
    <source>
        <dbReference type="SAM" id="MobiDB-lite"/>
    </source>
</evidence>
<evidence type="ECO:0000313" key="5">
    <source>
        <dbReference type="Proteomes" id="UP000481153"/>
    </source>
</evidence>
<dbReference type="PANTHER" id="PTHR10026">
    <property type="entry name" value="CYCLIN"/>
    <property type="match status" value="1"/>
</dbReference>
<dbReference type="Pfam" id="PF00134">
    <property type="entry name" value="Cyclin_N"/>
    <property type="match status" value="1"/>
</dbReference>
<dbReference type="CDD" id="cd20532">
    <property type="entry name" value="CYCLIN_CCNL_rpt1"/>
    <property type="match status" value="1"/>
</dbReference>
<feature type="domain" description="Cyclin-like" evidence="3">
    <location>
        <begin position="141"/>
        <end position="221"/>
    </location>
</feature>
<organism evidence="4 5">
    <name type="scientific">Aphanomyces euteiches</name>
    <dbReference type="NCBI Taxonomy" id="100861"/>
    <lineage>
        <taxon>Eukaryota</taxon>
        <taxon>Sar</taxon>
        <taxon>Stramenopiles</taxon>
        <taxon>Oomycota</taxon>
        <taxon>Saprolegniomycetes</taxon>
        <taxon>Saprolegniales</taxon>
        <taxon>Verrucalvaceae</taxon>
        <taxon>Aphanomyces</taxon>
    </lineage>
</organism>
<sequence>MTPSQHEGMSAEDEKRHRFFACELIQESGILLQLPQVVLATAQSLLHRFYTNQSFFDFDAFRAAMGCIFLAAKAEEQPRRVKDVVQVFFRMRNRRMGLGLSFLTPSDVRFTHWSDWLVMVERQILIEVGFSIDAITEHPHKFLLYYVKMLDCSNECAQKAWNYVNDSFRLDLCMRYDAHVIACAAISLAARVLQHPLPLRWEKLLEVDEADVIVVAQEMLDLYSFVPIRWLEPLTEVNPFVVTKDDELLRLPSANEEAPTAQEEAPSAQEAIHSPKAIEAEPANDQAKSPSKSARRNIENAATAATVLKSEVEAVPDQVVKEVDPEIERTIDATVEVYRENECAIEVETEVVQEAVIEVDDDIETKLR</sequence>
<keyword evidence="1" id="KW-0195">Cyclin</keyword>
<gene>
    <name evidence="4" type="ORF">Ae201684_010703</name>
</gene>
<dbReference type="CDD" id="cd20533">
    <property type="entry name" value="CYCLIN_CCNL_rpt2"/>
    <property type="match status" value="1"/>
</dbReference>
<dbReference type="EMBL" id="VJMJ01000137">
    <property type="protein sequence ID" value="KAF0732050.1"/>
    <property type="molecule type" value="Genomic_DNA"/>
</dbReference>
<dbReference type="VEuPathDB" id="FungiDB:AeMF1_015189"/>
<dbReference type="InterPro" id="IPR013763">
    <property type="entry name" value="Cyclin-like_dom"/>
</dbReference>
<evidence type="ECO:0000256" key="1">
    <source>
        <dbReference type="RuleBase" id="RU000383"/>
    </source>
</evidence>
<reference evidence="4 5" key="1">
    <citation type="submission" date="2019-07" db="EMBL/GenBank/DDBJ databases">
        <title>Genomics analysis of Aphanomyces spp. identifies a new class of oomycete effector associated with host adaptation.</title>
        <authorList>
            <person name="Gaulin E."/>
        </authorList>
    </citation>
    <scope>NUCLEOTIDE SEQUENCE [LARGE SCALE GENOMIC DNA]</scope>
    <source>
        <strain evidence="4 5">ATCC 201684</strain>
    </source>
</reference>
<dbReference type="SMART" id="SM00385">
    <property type="entry name" value="CYCLIN"/>
    <property type="match status" value="2"/>
</dbReference>
<feature type="domain" description="Cyclin-like" evidence="3">
    <location>
        <begin position="23"/>
        <end position="126"/>
    </location>
</feature>
<name>A0A6G0WX22_9STRA</name>
<comment type="similarity">
    <text evidence="1">Belongs to the cyclin family.</text>
</comment>
<protein>
    <recommendedName>
        <fullName evidence="3">Cyclin-like domain-containing protein</fullName>
    </recommendedName>
</protein>
<dbReference type="InterPro" id="IPR043198">
    <property type="entry name" value="Cyclin/Ssn8"/>
</dbReference>
<dbReference type="Gene3D" id="1.10.472.10">
    <property type="entry name" value="Cyclin-like"/>
    <property type="match status" value="2"/>
</dbReference>
<dbReference type="GO" id="GO:0016538">
    <property type="term" value="F:cyclin-dependent protein serine/threonine kinase regulator activity"/>
    <property type="evidence" value="ECO:0007669"/>
    <property type="project" value="InterPro"/>
</dbReference>
<dbReference type="Proteomes" id="UP000481153">
    <property type="component" value="Unassembled WGS sequence"/>
</dbReference>
<dbReference type="AlphaFoldDB" id="A0A6G0WX22"/>
<dbReference type="InterPro" id="IPR036915">
    <property type="entry name" value="Cyclin-like_sf"/>
</dbReference>
<evidence type="ECO:0000259" key="3">
    <source>
        <dbReference type="SMART" id="SM00385"/>
    </source>
</evidence>
<dbReference type="PIRSF" id="PIRSF036580">
    <property type="entry name" value="Cyclin_L"/>
    <property type="match status" value="1"/>
</dbReference>
<accession>A0A6G0WX22</accession>
<dbReference type="SUPFAM" id="SSF47954">
    <property type="entry name" value="Cyclin-like"/>
    <property type="match status" value="2"/>
</dbReference>